<dbReference type="AlphaFoldDB" id="A0A3N2DAJ7"/>
<dbReference type="Gene3D" id="3.40.50.10810">
    <property type="entry name" value="Tandem AAA-ATPase domain"/>
    <property type="match status" value="1"/>
</dbReference>
<dbReference type="EMBL" id="RKHQ01000001">
    <property type="protein sequence ID" value="ROR96820.1"/>
    <property type="molecule type" value="Genomic_DNA"/>
</dbReference>
<keyword evidence="7" id="KW-0547">Nucleotide-binding</keyword>
<evidence type="ECO:0000256" key="2">
    <source>
        <dbReference type="PROSITE-ProRule" id="PRU00325"/>
    </source>
</evidence>
<feature type="region of interest" description="Disordered" evidence="3">
    <location>
        <begin position="445"/>
        <end position="482"/>
    </location>
</feature>
<dbReference type="Proteomes" id="UP000275356">
    <property type="component" value="Unassembled WGS sequence"/>
</dbReference>
<name>A0A3N2DAJ7_9MICO</name>
<dbReference type="GO" id="GO:0016787">
    <property type="term" value="F:hydrolase activity"/>
    <property type="evidence" value="ECO:0007669"/>
    <property type="project" value="UniProtKB-KW"/>
</dbReference>
<dbReference type="PROSITE" id="PS51192">
    <property type="entry name" value="HELICASE_ATP_BIND_1"/>
    <property type="match status" value="1"/>
</dbReference>
<dbReference type="GO" id="GO:0004386">
    <property type="term" value="F:helicase activity"/>
    <property type="evidence" value="ECO:0007669"/>
    <property type="project" value="UniProtKB-KW"/>
</dbReference>
<feature type="region of interest" description="Disordered" evidence="3">
    <location>
        <begin position="660"/>
        <end position="684"/>
    </location>
</feature>
<keyword evidence="1" id="KW-0378">Hydrolase</keyword>
<proteinExistence type="predicted"/>
<dbReference type="PROSITE" id="PS50966">
    <property type="entry name" value="ZF_SWIM"/>
    <property type="match status" value="1"/>
</dbReference>
<sequence>MRQLIELLGLVGPGSYQRGLAYAQEHRATVTEYDPVEGWVAGVCRGSGGTVYQANVYFTMSRNDVLQEFDGVCSCPVRMDCKHAVALLLTALEEDSIARDAGGPTGGRAGPQWRAVLQRALPTAEPAEVELALAIQVTPPGQGGRLGYGFATGRVTARPVRSGKRTRWVQSGVTWSTIRSGHLPGADRAQLTALERLRRLTTVEDRYHADPNVLELDQVALAELWPALREVVASGVQLVDARAVGQGARQDVPGVVLETRPGRADLAVMEDDDADLTLHAALEHPAAGEMSTSVLVGDPPHGLVWVDERGTHLAALDQPASQTWAALHEGGAVRVPAHEREEFEREFAPRLAAHGWRSPDGSYEPPPPPTPTLHLGVRLTERGDPATPPRAVLGWGWVYGQDDEAPAETWLPVVAQPRFAPESGRDGAAEADVLARVCAVLAGSDEDADDAAGPDRTGARPSTTVGPSTEPQPTTAAQDAATGGLPELLLVPEGRRGTPALLPEATVTGMAVVRLLELLPALTDAGVVIHHDDLPSYRSGGAPSVTIAVARESRDWFELEVMMEVAGHQVPIGQVIAALGTRQSTLFLPDGSYVSLDVPELEQLRQLIAESRALADGRRAALRVPRINSSWWEELLALGVVQEAEHAWLQAVRRRALGPAAGGADHADGEREPEPPPPVPAGLAATLRPYQREGYEWLATLRRAGLGGVLADDMGLGKTVQTLAMILDERTDPGAPAGRDDDARGEGAAASPAGPARPRGPWLVVAPTSVVPNWAAESERFTPGLRVAVVSSTGARREETLAELAADVDVLVTSYALLRLEAEEYAALDLAGVVLDEAQNVKNYTSKAFASARRLGAPVTFAITGTPMENDLSELWAMFTLTAPGLLGSPQQFAEVYRRPIERESPDARSLLARLRRRIRPFLLRRTKEQVARDLPPKQEQVLHVDLAPAHRRLYDRHLQRERRRILRLADDLEGNRVEVLAALTRLRQLAIDASLVDDQADDVPSSKLDVLLPLLEEAAAEGHRVLVFSQFTRYLRMIGARLDEAGLGYAYLDGATTRRADVIRGFAEGDDPVFLISLKAGGVGLNLTMADYAILADPWWNPAAEAQAVDRAHRIGQERPVMVYRLVSSDTIEERVMALQEAKRALVAGVLDETGDDVRPGAGRSTGQGARRGAGKLSAEDLRGLLA</sequence>
<organism evidence="7 8">
    <name type="scientific">Salana multivorans</name>
    <dbReference type="NCBI Taxonomy" id="120377"/>
    <lineage>
        <taxon>Bacteria</taxon>
        <taxon>Bacillati</taxon>
        <taxon>Actinomycetota</taxon>
        <taxon>Actinomycetes</taxon>
        <taxon>Micrococcales</taxon>
        <taxon>Beutenbergiaceae</taxon>
        <taxon>Salana</taxon>
    </lineage>
</organism>
<dbReference type="InterPro" id="IPR038718">
    <property type="entry name" value="SNF2-like_sf"/>
</dbReference>
<dbReference type="RefSeq" id="WP_245967950.1">
    <property type="nucleotide sequence ID" value="NZ_RKHQ01000001.1"/>
</dbReference>
<feature type="region of interest" description="Disordered" evidence="3">
    <location>
        <begin position="1158"/>
        <end position="1177"/>
    </location>
</feature>
<dbReference type="InterPro" id="IPR000330">
    <property type="entry name" value="SNF2_N"/>
</dbReference>
<feature type="region of interest" description="Disordered" evidence="3">
    <location>
        <begin position="354"/>
        <end position="375"/>
    </location>
</feature>
<evidence type="ECO:0000259" key="5">
    <source>
        <dbReference type="PROSITE" id="PS51192"/>
    </source>
</evidence>
<feature type="domain" description="SWIM-type" evidence="4">
    <location>
        <begin position="58"/>
        <end position="92"/>
    </location>
</feature>
<feature type="domain" description="Helicase ATP-binding" evidence="5">
    <location>
        <begin position="699"/>
        <end position="885"/>
    </location>
</feature>
<dbReference type="PROSITE" id="PS51194">
    <property type="entry name" value="HELICASE_CTER"/>
    <property type="match status" value="1"/>
</dbReference>
<feature type="region of interest" description="Disordered" evidence="3">
    <location>
        <begin position="730"/>
        <end position="759"/>
    </location>
</feature>
<dbReference type="InterPro" id="IPR050496">
    <property type="entry name" value="SNF2_RAD54_helicase_repair"/>
</dbReference>
<dbReference type="SMART" id="SM00487">
    <property type="entry name" value="DEXDc"/>
    <property type="match status" value="1"/>
</dbReference>
<dbReference type="SMART" id="SM00490">
    <property type="entry name" value="HELICc"/>
    <property type="match status" value="1"/>
</dbReference>
<keyword evidence="2" id="KW-0863">Zinc-finger</keyword>
<dbReference type="PANTHER" id="PTHR45629">
    <property type="entry name" value="SNF2/RAD54 FAMILY MEMBER"/>
    <property type="match status" value="1"/>
</dbReference>
<evidence type="ECO:0000256" key="1">
    <source>
        <dbReference type="ARBA" id="ARBA00022801"/>
    </source>
</evidence>
<dbReference type="Gene3D" id="3.40.50.300">
    <property type="entry name" value="P-loop containing nucleotide triphosphate hydrolases"/>
    <property type="match status" value="1"/>
</dbReference>
<evidence type="ECO:0000256" key="3">
    <source>
        <dbReference type="SAM" id="MobiDB-lite"/>
    </source>
</evidence>
<feature type="compositionally biased region" description="Low complexity" evidence="3">
    <location>
        <begin position="746"/>
        <end position="759"/>
    </location>
</feature>
<dbReference type="PANTHER" id="PTHR45629:SF7">
    <property type="entry name" value="DNA EXCISION REPAIR PROTEIN ERCC-6-RELATED"/>
    <property type="match status" value="1"/>
</dbReference>
<comment type="caution">
    <text evidence="7">The sequence shown here is derived from an EMBL/GenBank/DDBJ whole genome shotgun (WGS) entry which is preliminary data.</text>
</comment>
<dbReference type="GO" id="GO:0015616">
    <property type="term" value="F:DNA translocase activity"/>
    <property type="evidence" value="ECO:0007669"/>
    <property type="project" value="TreeGrafter"/>
</dbReference>
<accession>A0A3N2DAJ7</accession>
<evidence type="ECO:0000313" key="8">
    <source>
        <dbReference type="Proteomes" id="UP000275356"/>
    </source>
</evidence>
<keyword evidence="8" id="KW-1185">Reference proteome</keyword>
<feature type="compositionally biased region" description="Basic and acidic residues" evidence="3">
    <location>
        <begin position="730"/>
        <end position="745"/>
    </location>
</feature>
<feature type="domain" description="Helicase C-terminal" evidence="6">
    <location>
        <begin position="1008"/>
        <end position="1160"/>
    </location>
</feature>
<dbReference type="InterPro" id="IPR049730">
    <property type="entry name" value="SNF2/RAD54-like_C"/>
</dbReference>
<dbReference type="CDD" id="cd18793">
    <property type="entry name" value="SF2_C_SNF"/>
    <property type="match status" value="1"/>
</dbReference>
<dbReference type="Pfam" id="PF00176">
    <property type="entry name" value="SNF2-rel_dom"/>
    <property type="match status" value="1"/>
</dbReference>
<evidence type="ECO:0000313" key="7">
    <source>
        <dbReference type="EMBL" id="ROR96820.1"/>
    </source>
</evidence>
<keyword evidence="7" id="KW-0347">Helicase</keyword>
<dbReference type="Pfam" id="PF00271">
    <property type="entry name" value="Helicase_C"/>
    <property type="match status" value="1"/>
</dbReference>
<evidence type="ECO:0000259" key="6">
    <source>
        <dbReference type="PROSITE" id="PS51194"/>
    </source>
</evidence>
<reference evidence="7 8" key="1">
    <citation type="submission" date="2018-11" db="EMBL/GenBank/DDBJ databases">
        <title>Sequencing the genomes of 1000 actinobacteria strains.</title>
        <authorList>
            <person name="Klenk H.-P."/>
        </authorList>
    </citation>
    <scope>NUCLEOTIDE SEQUENCE [LARGE SCALE GENOMIC DNA]</scope>
    <source>
        <strain evidence="7 8">DSM 13521</strain>
    </source>
</reference>
<feature type="compositionally biased region" description="Basic and acidic residues" evidence="3">
    <location>
        <begin position="665"/>
        <end position="674"/>
    </location>
</feature>
<feature type="compositionally biased region" description="Low complexity" evidence="3">
    <location>
        <begin position="469"/>
        <end position="482"/>
    </location>
</feature>
<dbReference type="InterPro" id="IPR014001">
    <property type="entry name" value="Helicase_ATP-bd"/>
</dbReference>
<gene>
    <name evidence="7" type="ORF">EDD28_1411</name>
</gene>
<keyword evidence="2" id="KW-0862">Zinc</keyword>
<dbReference type="InterPro" id="IPR001650">
    <property type="entry name" value="Helicase_C-like"/>
</dbReference>
<dbReference type="InterPro" id="IPR007527">
    <property type="entry name" value="Znf_SWIM"/>
</dbReference>
<dbReference type="InterPro" id="IPR027417">
    <property type="entry name" value="P-loop_NTPase"/>
</dbReference>
<dbReference type="GO" id="GO:0005524">
    <property type="term" value="F:ATP binding"/>
    <property type="evidence" value="ECO:0007669"/>
    <property type="project" value="InterPro"/>
</dbReference>
<protein>
    <submittedName>
        <fullName evidence="7">Helicase-like protein</fullName>
    </submittedName>
</protein>
<keyword evidence="2" id="KW-0479">Metal-binding</keyword>
<keyword evidence="7" id="KW-0067">ATP-binding</keyword>
<dbReference type="GO" id="GO:0008270">
    <property type="term" value="F:zinc ion binding"/>
    <property type="evidence" value="ECO:0007669"/>
    <property type="project" value="UniProtKB-KW"/>
</dbReference>
<evidence type="ECO:0000259" key="4">
    <source>
        <dbReference type="PROSITE" id="PS50966"/>
    </source>
</evidence>
<dbReference type="SUPFAM" id="SSF52540">
    <property type="entry name" value="P-loop containing nucleoside triphosphate hydrolases"/>
    <property type="match status" value="2"/>
</dbReference>